<sequence>MLGLLSSFGNFLNMSRSLSTGDAEQTDGRLRPKKGEFPTVAYIGPNVQGWLQERYMHAVMTLPVDKMAPRGDAPASQSRLCRHGMLAIEDKIHNLAPWKGRVIWVEELANRAKKTRFTPFPVYFQENWKLWQYFIIDSDLFGCDWRKTAETDLEKWIAALEKSQATTEDVTRNPRRQAARHVQVQGTYKRTLYLQHPYRHLT</sequence>
<dbReference type="Proteomes" id="UP001172102">
    <property type="component" value="Unassembled WGS sequence"/>
</dbReference>
<name>A0AA40E4V7_9PEZI</name>
<evidence type="ECO:0000313" key="2">
    <source>
        <dbReference type="Proteomes" id="UP001172102"/>
    </source>
</evidence>
<dbReference type="EMBL" id="JAUKUA010000002">
    <property type="protein sequence ID" value="KAK0724056.1"/>
    <property type="molecule type" value="Genomic_DNA"/>
</dbReference>
<dbReference type="AlphaFoldDB" id="A0AA40E4V7"/>
<keyword evidence="2" id="KW-1185">Reference proteome</keyword>
<gene>
    <name evidence="1" type="ORF">B0H67DRAFT_640630</name>
</gene>
<organism evidence="1 2">
    <name type="scientific">Lasiosphaeris hirsuta</name>
    <dbReference type="NCBI Taxonomy" id="260670"/>
    <lineage>
        <taxon>Eukaryota</taxon>
        <taxon>Fungi</taxon>
        <taxon>Dikarya</taxon>
        <taxon>Ascomycota</taxon>
        <taxon>Pezizomycotina</taxon>
        <taxon>Sordariomycetes</taxon>
        <taxon>Sordariomycetidae</taxon>
        <taxon>Sordariales</taxon>
        <taxon>Lasiosphaeriaceae</taxon>
        <taxon>Lasiosphaeris</taxon>
    </lineage>
</organism>
<evidence type="ECO:0000313" key="1">
    <source>
        <dbReference type="EMBL" id="KAK0724056.1"/>
    </source>
</evidence>
<accession>A0AA40E4V7</accession>
<comment type="caution">
    <text evidence="1">The sequence shown here is derived from an EMBL/GenBank/DDBJ whole genome shotgun (WGS) entry which is preliminary data.</text>
</comment>
<reference evidence="1" key="1">
    <citation type="submission" date="2023-06" db="EMBL/GenBank/DDBJ databases">
        <title>Genome-scale phylogeny and comparative genomics of the fungal order Sordariales.</title>
        <authorList>
            <consortium name="Lawrence Berkeley National Laboratory"/>
            <person name="Hensen N."/>
            <person name="Bonometti L."/>
            <person name="Westerberg I."/>
            <person name="Brannstrom I.O."/>
            <person name="Guillou S."/>
            <person name="Cros-Aarteil S."/>
            <person name="Calhoun S."/>
            <person name="Haridas S."/>
            <person name="Kuo A."/>
            <person name="Mondo S."/>
            <person name="Pangilinan J."/>
            <person name="Riley R."/>
            <person name="Labutti K."/>
            <person name="Andreopoulos B."/>
            <person name="Lipzen A."/>
            <person name="Chen C."/>
            <person name="Yanf M."/>
            <person name="Daum C."/>
            <person name="Ng V."/>
            <person name="Clum A."/>
            <person name="Steindorff A."/>
            <person name="Ohm R."/>
            <person name="Martin F."/>
            <person name="Silar P."/>
            <person name="Natvig D."/>
            <person name="Lalanne C."/>
            <person name="Gautier V."/>
            <person name="Ament-Velasquez S.L."/>
            <person name="Kruys A."/>
            <person name="Hutchinson M.I."/>
            <person name="Powell A.J."/>
            <person name="Barry K."/>
            <person name="Miller A.N."/>
            <person name="Grigoriev I.V."/>
            <person name="Debuchy R."/>
            <person name="Gladieux P."/>
            <person name="Thoren M.H."/>
            <person name="Johannesson H."/>
        </authorList>
    </citation>
    <scope>NUCLEOTIDE SEQUENCE</scope>
    <source>
        <strain evidence="1">SMH4607-1</strain>
    </source>
</reference>
<proteinExistence type="predicted"/>
<protein>
    <submittedName>
        <fullName evidence="1">Uncharacterized protein</fullName>
    </submittedName>
</protein>